<proteinExistence type="predicted"/>
<reference evidence="2" key="1">
    <citation type="journal article" date="2022" name="bioRxiv">
        <title>Sequencing and chromosome-scale assembly of the giantPleurodeles waltlgenome.</title>
        <authorList>
            <person name="Brown T."/>
            <person name="Elewa A."/>
            <person name="Iarovenko S."/>
            <person name="Subramanian E."/>
            <person name="Araus A.J."/>
            <person name="Petzold A."/>
            <person name="Susuki M."/>
            <person name="Suzuki K.-i.T."/>
            <person name="Hayashi T."/>
            <person name="Toyoda A."/>
            <person name="Oliveira C."/>
            <person name="Osipova E."/>
            <person name="Leigh N.D."/>
            <person name="Simon A."/>
            <person name="Yun M.H."/>
        </authorList>
    </citation>
    <scope>NUCLEOTIDE SEQUENCE</scope>
    <source>
        <strain evidence="2">20211129_DDA</strain>
        <tissue evidence="2">Liver</tissue>
    </source>
</reference>
<protein>
    <submittedName>
        <fullName evidence="2">Uncharacterized protein</fullName>
    </submittedName>
</protein>
<feature type="compositionally biased region" description="Polar residues" evidence="1">
    <location>
        <begin position="1"/>
        <end position="17"/>
    </location>
</feature>
<gene>
    <name evidence="2" type="ORF">NDU88_006690</name>
</gene>
<feature type="compositionally biased region" description="Pro residues" evidence="1">
    <location>
        <begin position="20"/>
        <end position="29"/>
    </location>
</feature>
<evidence type="ECO:0000313" key="2">
    <source>
        <dbReference type="EMBL" id="KAJ1093590.1"/>
    </source>
</evidence>
<name>A0AAV7M0U4_PLEWA</name>
<comment type="caution">
    <text evidence="2">The sequence shown here is derived from an EMBL/GenBank/DDBJ whole genome shotgun (WGS) entry which is preliminary data.</text>
</comment>
<dbReference type="AlphaFoldDB" id="A0AAV7M0U4"/>
<evidence type="ECO:0000313" key="3">
    <source>
        <dbReference type="Proteomes" id="UP001066276"/>
    </source>
</evidence>
<sequence>MHCVGSSTPPTIQTTDLQPPERPASPAPPSYCRGGVRAPAPGPGSSPRCLQRTHPDRGENPGSRSQIKIGLGPGSAEVRPRLWPPTVPLIRSTAPVPAGPPALTSGTAVLRTHLRCVVQGPTTLVIRPCTAARPSHLLCGAVPPEEAPIHRGPRIGEFKLRGFPREGWSPEGAFPCAALLCPRRARLAAAPSPQHRTRASRRNHPIR</sequence>
<dbReference type="EMBL" id="JANPWB010000015">
    <property type="protein sequence ID" value="KAJ1093590.1"/>
    <property type="molecule type" value="Genomic_DNA"/>
</dbReference>
<keyword evidence="3" id="KW-1185">Reference proteome</keyword>
<organism evidence="2 3">
    <name type="scientific">Pleurodeles waltl</name>
    <name type="common">Iberian ribbed newt</name>
    <dbReference type="NCBI Taxonomy" id="8319"/>
    <lineage>
        <taxon>Eukaryota</taxon>
        <taxon>Metazoa</taxon>
        <taxon>Chordata</taxon>
        <taxon>Craniata</taxon>
        <taxon>Vertebrata</taxon>
        <taxon>Euteleostomi</taxon>
        <taxon>Amphibia</taxon>
        <taxon>Batrachia</taxon>
        <taxon>Caudata</taxon>
        <taxon>Salamandroidea</taxon>
        <taxon>Salamandridae</taxon>
        <taxon>Pleurodelinae</taxon>
        <taxon>Pleurodeles</taxon>
    </lineage>
</organism>
<feature type="region of interest" description="Disordered" evidence="1">
    <location>
        <begin position="188"/>
        <end position="207"/>
    </location>
</feature>
<feature type="compositionally biased region" description="Low complexity" evidence="1">
    <location>
        <begin position="33"/>
        <end position="48"/>
    </location>
</feature>
<feature type="compositionally biased region" description="Basic residues" evidence="1">
    <location>
        <begin position="195"/>
        <end position="207"/>
    </location>
</feature>
<dbReference type="Proteomes" id="UP001066276">
    <property type="component" value="Chromosome 11"/>
</dbReference>
<evidence type="ECO:0000256" key="1">
    <source>
        <dbReference type="SAM" id="MobiDB-lite"/>
    </source>
</evidence>
<accession>A0AAV7M0U4</accession>
<feature type="region of interest" description="Disordered" evidence="1">
    <location>
        <begin position="1"/>
        <end position="80"/>
    </location>
</feature>